<dbReference type="AlphaFoldDB" id="A0AAD9CVY7"/>
<sequence>MVQLSPSPNLDVTPPEHLEDGEDRRGDLVVADGPKGGSPLGLSTQQLSMETSTAYHGYDLYIEDGLICLKNKVRNLEKKKLKLEDYKRRLTWGEELNHDQQAAAEKYEEVLHNLAFAQELHKTLDELTQNLLRAQRKAVKKEKVAKVETERRNLTSVLQLQHLLHIMQLEHIRTDLLAGHNQAPPITAQQLQSLSQLATLLGVKRDHTLSLEEQMERAAAAHLDLLEGKDKPVAGSTCEGVSESQQPQPYSHIKLKGSFQGVFQLTNWKGGFQTREREPPDCWDLDSSVGPCSPPAAVHRPWRGAATFIPKGPVTTKKQSAGCKQAVYMDMPVEVFNSTYALPKDPFLRKQHLEDLVTKIHGSFSFMQDSLLEGEISPINGHQKLKRRSSKSPSPLAMHSTPLPTRRIERRASQTNGDQCLETCALKVPSMDLPHEPLQLAERKGFPSPPLYHRESTIPVSLEKSCAYTPESKKHPPCSRVESCTVNLPQGRTFSTPPSRRTPTSSQFQNIQQVFKVNATFSQNGELKYKPDSSVFAEPRYSTASTQTPPEFCPPEDELEPGGSYIPQTHLRDCGPAFYAARDAGYHHGRRCGGGRHNLSAAWSDSSQVSTPDREGAFTIVDSGQGDSLSVSTMEVSLSPHGDHQALLPMQLYPLSQPLRVAFNASRTANFAPGNLDQPIAFDQLHSNLGEMFDTSIGRFTSPVNGTYVFLFHILKLAINVPLYINLMRNEEVMVSAYANDGAPDHETASNHAILPLFQGDQVWLRLHRGAIYGSTWKYSTFSGFLLYQDST</sequence>
<dbReference type="Pfam" id="PF00386">
    <property type="entry name" value="C1q"/>
    <property type="match status" value="1"/>
</dbReference>
<feature type="compositionally biased region" description="Basic and acidic residues" evidence="8">
    <location>
        <begin position="14"/>
        <end position="27"/>
    </location>
</feature>
<evidence type="ECO:0000256" key="1">
    <source>
        <dbReference type="ARBA" id="ARBA00004496"/>
    </source>
</evidence>
<evidence type="ECO:0000256" key="3">
    <source>
        <dbReference type="ARBA" id="ARBA00022490"/>
    </source>
</evidence>
<dbReference type="GO" id="GO:0017148">
    <property type="term" value="P:negative regulation of translation"/>
    <property type="evidence" value="ECO:0007669"/>
    <property type="project" value="UniProtKB-KW"/>
</dbReference>
<feature type="region of interest" description="Disordered" evidence="8">
    <location>
        <begin position="1"/>
        <end position="43"/>
    </location>
</feature>
<evidence type="ECO:0000256" key="2">
    <source>
        <dbReference type="ARBA" id="ARBA00007950"/>
    </source>
</evidence>
<dbReference type="InterPro" id="IPR028816">
    <property type="entry name" value="Caprin"/>
</dbReference>
<comment type="similarity">
    <text evidence="2">Belongs to the caprin family.</text>
</comment>
<dbReference type="InterPro" id="IPR022070">
    <property type="entry name" value="Caprin-1_C"/>
</dbReference>
<keyword evidence="7" id="KW-0175">Coiled coil</keyword>
<feature type="coiled-coil region" evidence="7">
    <location>
        <begin position="117"/>
        <end position="144"/>
    </location>
</feature>
<evidence type="ECO:0000313" key="10">
    <source>
        <dbReference type="EMBL" id="KAK1906584.1"/>
    </source>
</evidence>
<dbReference type="GO" id="GO:0005737">
    <property type="term" value="C:cytoplasm"/>
    <property type="evidence" value="ECO:0007669"/>
    <property type="project" value="UniProtKB-SubCell"/>
</dbReference>
<dbReference type="PROSITE" id="PS50871">
    <property type="entry name" value="C1Q"/>
    <property type="match status" value="1"/>
</dbReference>
<organism evidence="10 11">
    <name type="scientific">Dissostichus eleginoides</name>
    <name type="common">Patagonian toothfish</name>
    <name type="synonym">Dissostichus amissus</name>
    <dbReference type="NCBI Taxonomy" id="100907"/>
    <lineage>
        <taxon>Eukaryota</taxon>
        <taxon>Metazoa</taxon>
        <taxon>Chordata</taxon>
        <taxon>Craniata</taxon>
        <taxon>Vertebrata</taxon>
        <taxon>Euteleostomi</taxon>
        <taxon>Actinopterygii</taxon>
        <taxon>Neopterygii</taxon>
        <taxon>Teleostei</taxon>
        <taxon>Neoteleostei</taxon>
        <taxon>Acanthomorphata</taxon>
        <taxon>Eupercaria</taxon>
        <taxon>Perciformes</taxon>
        <taxon>Notothenioidei</taxon>
        <taxon>Nototheniidae</taxon>
        <taxon>Dissostichus</taxon>
    </lineage>
</organism>
<evidence type="ECO:0000256" key="6">
    <source>
        <dbReference type="ARBA" id="ARBA00023193"/>
    </source>
</evidence>
<evidence type="ECO:0000256" key="8">
    <source>
        <dbReference type="SAM" id="MobiDB-lite"/>
    </source>
</evidence>
<proteinExistence type="inferred from homology"/>
<keyword evidence="11" id="KW-1185">Reference proteome</keyword>
<comment type="caution">
    <text evidence="10">The sequence shown here is derived from an EMBL/GenBank/DDBJ whole genome shotgun (WGS) entry which is preliminary data.</text>
</comment>
<gene>
    <name evidence="10" type="ORF">KUDE01_008980</name>
</gene>
<feature type="region of interest" description="Disordered" evidence="8">
    <location>
        <begin position="383"/>
        <end position="403"/>
    </location>
</feature>
<dbReference type="GO" id="GO:0005102">
    <property type="term" value="F:signaling receptor binding"/>
    <property type="evidence" value="ECO:0007669"/>
    <property type="project" value="TreeGrafter"/>
</dbReference>
<dbReference type="PANTHER" id="PTHR22922">
    <property type="entry name" value="GPI-ANCHORED PROTEIN P137"/>
    <property type="match status" value="1"/>
</dbReference>
<dbReference type="SUPFAM" id="SSF49842">
    <property type="entry name" value="TNF-like"/>
    <property type="match status" value="1"/>
</dbReference>
<dbReference type="EMBL" id="JASDAP010000001">
    <property type="protein sequence ID" value="KAK1906584.1"/>
    <property type="molecule type" value="Genomic_DNA"/>
</dbReference>
<keyword evidence="6" id="KW-0652">Protein synthesis inhibitor</keyword>
<dbReference type="PRINTS" id="PR00007">
    <property type="entry name" value="COMPLEMNTC1Q"/>
</dbReference>
<dbReference type="InterPro" id="IPR001073">
    <property type="entry name" value="C1q_dom"/>
</dbReference>
<dbReference type="PANTHER" id="PTHR22922:SF5">
    <property type="entry name" value="CAPRIN-2"/>
    <property type="match status" value="1"/>
</dbReference>
<feature type="domain" description="C1q" evidence="9">
    <location>
        <begin position="656"/>
        <end position="792"/>
    </location>
</feature>
<dbReference type="Proteomes" id="UP001228049">
    <property type="component" value="Unassembled WGS sequence"/>
</dbReference>
<dbReference type="GO" id="GO:0003723">
    <property type="term" value="F:RNA binding"/>
    <property type="evidence" value="ECO:0007669"/>
    <property type="project" value="UniProtKB-KW"/>
</dbReference>
<evidence type="ECO:0000256" key="4">
    <source>
        <dbReference type="ARBA" id="ARBA00022782"/>
    </source>
</evidence>
<dbReference type="GO" id="GO:0030154">
    <property type="term" value="P:cell differentiation"/>
    <property type="evidence" value="ECO:0007669"/>
    <property type="project" value="UniProtKB-KW"/>
</dbReference>
<dbReference type="SMART" id="SM00110">
    <property type="entry name" value="C1Q"/>
    <property type="match status" value="1"/>
</dbReference>
<evidence type="ECO:0000256" key="5">
    <source>
        <dbReference type="ARBA" id="ARBA00022884"/>
    </source>
</evidence>
<evidence type="ECO:0000313" key="11">
    <source>
        <dbReference type="Proteomes" id="UP001228049"/>
    </source>
</evidence>
<protein>
    <submittedName>
        <fullName evidence="10">Caprin-2</fullName>
    </submittedName>
</protein>
<evidence type="ECO:0000256" key="7">
    <source>
        <dbReference type="SAM" id="Coils"/>
    </source>
</evidence>
<dbReference type="InterPro" id="IPR041637">
    <property type="entry name" value="Caprin-1_dimer"/>
</dbReference>
<dbReference type="InterPro" id="IPR008983">
    <property type="entry name" value="Tumour_necrosis_fac-like_dom"/>
</dbReference>
<keyword evidence="5" id="KW-0694">RNA-binding</keyword>
<dbReference type="Pfam" id="PF18293">
    <property type="entry name" value="Caprin-1_dimer"/>
    <property type="match status" value="1"/>
</dbReference>
<dbReference type="GO" id="GO:0090263">
    <property type="term" value="P:positive regulation of canonical Wnt signaling pathway"/>
    <property type="evidence" value="ECO:0007669"/>
    <property type="project" value="TreeGrafter"/>
</dbReference>
<keyword evidence="3" id="KW-0963">Cytoplasm</keyword>
<comment type="subcellular location">
    <subcellularLocation>
        <location evidence="1">Cytoplasm</location>
    </subcellularLocation>
</comment>
<evidence type="ECO:0000259" key="9">
    <source>
        <dbReference type="PROSITE" id="PS50871"/>
    </source>
</evidence>
<dbReference type="Gene3D" id="2.60.120.40">
    <property type="match status" value="1"/>
</dbReference>
<name>A0AAD9CVY7_DISEL</name>
<reference evidence="10" key="1">
    <citation type="submission" date="2023-04" db="EMBL/GenBank/DDBJ databases">
        <title>Chromosome-level genome of Chaenocephalus aceratus.</title>
        <authorList>
            <person name="Park H."/>
        </authorList>
    </citation>
    <scope>NUCLEOTIDE SEQUENCE</scope>
    <source>
        <strain evidence="10">DE</strain>
        <tissue evidence="10">Muscle</tissue>
    </source>
</reference>
<dbReference type="Pfam" id="PF12287">
    <property type="entry name" value="Caprin-1_C"/>
    <property type="match status" value="1"/>
</dbReference>
<feature type="compositionally biased region" description="Polar residues" evidence="8">
    <location>
        <begin position="1"/>
        <end position="10"/>
    </location>
</feature>
<keyword evidence="4" id="KW-0221">Differentiation</keyword>
<accession>A0AAD9CVY7</accession>